<dbReference type="InterPro" id="IPR001357">
    <property type="entry name" value="BRCT_dom"/>
</dbReference>
<dbReference type="CDD" id="cd17748">
    <property type="entry name" value="BRCT_DNA_ligase_like"/>
    <property type="match status" value="1"/>
</dbReference>
<sequence>MEDERDESVERTLDGLTVVATGTLEGFTRDSVKEAIISRGGKAASSVSKNTDYVVAGANAGSKATKAEEPWSAGARRGRLRGASRARPSGPRVNCMRVAHRPCGQAVPAPFEQG</sequence>
<dbReference type="EMBL" id="BSUN01000001">
    <property type="protein sequence ID" value="GMA34573.1"/>
    <property type="molecule type" value="Genomic_DNA"/>
</dbReference>
<dbReference type="SUPFAM" id="SSF52113">
    <property type="entry name" value="BRCT domain"/>
    <property type="match status" value="1"/>
</dbReference>
<comment type="caution">
    <text evidence="3">The sequence shown here is derived from an EMBL/GenBank/DDBJ whole genome shotgun (WGS) entry which is preliminary data.</text>
</comment>
<dbReference type="Proteomes" id="UP001157125">
    <property type="component" value="Unassembled WGS sequence"/>
</dbReference>
<accession>A0ABQ6IBV2</accession>
<name>A0ABQ6IBV2_9MICO</name>
<reference evidence="4" key="1">
    <citation type="journal article" date="2019" name="Int. J. Syst. Evol. Microbiol.">
        <title>The Global Catalogue of Microorganisms (GCM) 10K type strain sequencing project: providing services to taxonomists for standard genome sequencing and annotation.</title>
        <authorList>
            <consortium name="The Broad Institute Genomics Platform"/>
            <consortium name="The Broad Institute Genome Sequencing Center for Infectious Disease"/>
            <person name="Wu L."/>
            <person name="Ma J."/>
        </authorList>
    </citation>
    <scope>NUCLEOTIDE SEQUENCE [LARGE SCALE GENOMIC DNA]</scope>
    <source>
        <strain evidence="4">NBRC 112299</strain>
    </source>
</reference>
<evidence type="ECO:0000313" key="4">
    <source>
        <dbReference type="Proteomes" id="UP001157125"/>
    </source>
</evidence>
<protein>
    <recommendedName>
        <fullName evidence="2">BRCT domain-containing protein</fullName>
    </recommendedName>
</protein>
<feature type="region of interest" description="Disordered" evidence="1">
    <location>
        <begin position="60"/>
        <end position="93"/>
    </location>
</feature>
<evidence type="ECO:0000313" key="3">
    <source>
        <dbReference type="EMBL" id="GMA34573.1"/>
    </source>
</evidence>
<organism evidence="3 4">
    <name type="scientific">Demequina litorisediminis</name>
    <dbReference type="NCBI Taxonomy" id="1849022"/>
    <lineage>
        <taxon>Bacteria</taxon>
        <taxon>Bacillati</taxon>
        <taxon>Actinomycetota</taxon>
        <taxon>Actinomycetes</taxon>
        <taxon>Micrococcales</taxon>
        <taxon>Demequinaceae</taxon>
        <taxon>Demequina</taxon>
    </lineage>
</organism>
<dbReference type="PROSITE" id="PS50172">
    <property type="entry name" value="BRCT"/>
    <property type="match status" value="1"/>
</dbReference>
<dbReference type="Pfam" id="PF00533">
    <property type="entry name" value="BRCT"/>
    <property type="match status" value="1"/>
</dbReference>
<dbReference type="InterPro" id="IPR036420">
    <property type="entry name" value="BRCT_dom_sf"/>
</dbReference>
<proteinExistence type="predicted"/>
<keyword evidence="4" id="KW-1185">Reference proteome</keyword>
<evidence type="ECO:0000256" key="1">
    <source>
        <dbReference type="SAM" id="MobiDB-lite"/>
    </source>
</evidence>
<feature type="domain" description="BRCT" evidence="2">
    <location>
        <begin position="8"/>
        <end position="69"/>
    </location>
</feature>
<evidence type="ECO:0000259" key="2">
    <source>
        <dbReference type="PROSITE" id="PS50172"/>
    </source>
</evidence>
<dbReference type="Gene3D" id="3.40.50.10190">
    <property type="entry name" value="BRCT domain"/>
    <property type="match status" value="1"/>
</dbReference>
<gene>
    <name evidence="3" type="ORF">GCM10025876_07770</name>
</gene>